<dbReference type="Pfam" id="PF13472">
    <property type="entry name" value="Lipase_GDSL_2"/>
    <property type="match status" value="1"/>
</dbReference>
<dbReference type="InterPro" id="IPR013830">
    <property type="entry name" value="SGNH_hydro"/>
</dbReference>
<dbReference type="GO" id="GO:0004622">
    <property type="term" value="F:phosphatidylcholine lysophospholipase activity"/>
    <property type="evidence" value="ECO:0007669"/>
    <property type="project" value="TreeGrafter"/>
</dbReference>
<evidence type="ECO:0000313" key="2">
    <source>
        <dbReference type="EMBL" id="QDH79494.1"/>
    </source>
</evidence>
<dbReference type="AlphaFoldDB" id="A0A514CIL9"/>
<feature type="domain" description="SGNH hydrolase-type esterase" evidence="1">
    <location>
        <begin position="66"/>
        <end position="213"/>
    </location>
</feature>
<accession>A0A514CIL9</accession>
<protein>
    <submittedName>
        <fullName evidence="2">G-D-S-L family lipolytic protein</fullName>
    </submittedName>
</protein>
<dbReference type="InterPro" id="IPR036514">
    <property type="entry name" value="SGNH_hydro_sf"/>
</dbReference>
<dbReference type="InterPro" id="IPR051532">
    <property type="entry name" value="Ester_Hydrolysis_Enzymes"/>
</dbReference>
<gene>
    <name evidence="2" type="ORF">FKX85_10775</name>
</gene>
<proteinExistence type="predicted"/>
<dbReference type="PANTHER" id="PTHR30383:SF5">
    <property type="entry name" value="SGNH HYDROLASE-TYPE ESTERASE DOMAIN-CONTAINING PROTEIN"/>
    <property type="match status" value="1"/>
</dbReference>
<dbReference type="KEGG" id="echi:FKX85_10775"/>
<dbReference type="PANTHER" id="PTHR30383">
    <property type="entry name" value="THIOESTERASE 1/PROTEASE 1/LYSOPHOSPHOLIPASE L1"/>
    <property type="match status" value="1"/>
</dbReference>
<dbReference type="EMBL" id="CP041253">
    <property type="protein sequence ID" value="QDH79494.1"/>
    <property type="molecule type" value="Genomic_DNA"/>
</dbReference>
<organism evidence="2 3">
    <name type="scientific">Echinicola soli</name>
    <dbReference type="NCBI Taxonomy" id="2591634"/>
    <lineage>
        <taxon>Bacteria</taxon>
        <taxon>Pseudomonadati</taxon>
        <taxon>Bacteroidota</taxon>
        <taxon>Cytophagia</taxon>
        <taxon>Cytophagales</taxon>
        <taxon>Cyclobacteriaceae</taxon>
        <taxon>Echinicola</taxon>
    </lineage>
</organism>
<evidence type="ECO:0000259" key="1">
    <source>
        <dbReference type="Pfam" id="PF13472"/>
    </source>
</evidence>
<evidence type="ECO:0000313" key="3">
    <source>
        <dbReference type="Proteomes" id="UP000316614"/>
    </source>
</evidence>
<name>A0A514CIL9_9BACT</name>
<sequence length="224" mass="25414">MPIPSSFTRNTGLLLVLLQIAFIHALSAQENPEKFRKEVDQIVTNTPVPSGDVYLFTGSSSVRMWKDIDRYFPDVTVVNTGFGGSQTFELLHYAEELIIRYAPHKVFIYEGDNDLASGKTPVTILNTMQKLVSKLKSKLPETEIVLISPKPSPSRWQLKEDYESLNRLLEVYADKTIGVEFVNVWDIALNEKGRPNPEIYLSDSLHMTELGYDGWAEMLEPHIP</sequence>
<dbReference type="RefSeq" id="WP_141614738.1">
    <property type="nucleotide sequence ID" value="NZ_CP041253.1"/>
</dbReference>
<dbReference type="Proteomes" id="UP000316614">
    <property type="component" value="Chromosome"/>
</dbReference>
<keyword evidence="3" id="KW-1185">Reference proteome</keyword>
<dbReference type="Gene3D" id="3.40.50.1110">
    <property type="entry name" value="SGNH hydrolase"/>
    <property type="match status" value="1"/>
</dbReference>
<dbReference type="SUPFAM" id="SSF52266">
    <property type="entry name" value="SGNH hydrolase"/>
    <property type="match status" value="1"/>
</dbReference>
<dbReference type="OrthoDB" id="9790057at2"/>
<reference evidence="2 3" key="1">
    <citation type="submission" date="2019-06" db="EMBL/GenBank/DDBJ databases">
        <title>Echinicola alkalisoli sp. nov. isolated from saline soil.</title>
        <authorList>
            <person name="Sun J.-Q."/>
            <person name="Xu L."/>
        </authorList>
    </citation>
    <scope>NUCLEOTIDE SEQUENCE [LARGE SCALE GENOMIC DNA]</scope>
    <source>
        <strain evidence="2 3">LN3S3</strain>
    </source>
</reference>